<evidence type="ECO:0000313" key="2">
    <source>
        <dbReference type="Proteomes" id="UP000321617"/>
    </source>
</evidence>
<dbReference type="Proteomes" id="UP000321617">
    <property type="component" value="Unassembled WGS sequence"/>
</dbReference>
<sequence length="191" mass="20333">MRSRLLRPWPRTTLVAVTAIVAGLTAYLVAEARLGLDAVVDAQPAAVTPESWIDPLSEEDPFSTPELRELAAEVSDTEPSGDPVVVVQAEAMSPSLAVLPPGDYSVWGVCRSLDQPENTAFTVDVSVDGVEPPTGFDVICDLPVEDTGLRVTVSEPTPIRVSAYMSDMDTSLPEEGWGAFELVAAVHFLPG</sequence>
<name>A0A562V5A3_9ACTN</name>
<dbReference type="EMBL" id="VLLL01000006">
    <property type="protein sequence ID" value="TWJ13050.1"/>
    <property type="molecule type" value="Genomic_DNA"/>
</dbReference>
<protein>
    <submittedName>
        <fullName evidence="1">Uncharacterized protein</fullName>
    </submittedName>
</protein>
<evidence type="ECO:0000313" key="1">
    <source>
        <dbReference type="EMBL" id="TWJ13050.1"/>
    </source>
</evidence>
<proteinExistence type="predicted"/>
<organism evidence="1 2">
    <name type="scientific">Stackebrandtia albiflava</name>
    <dbReference type="NCBI Taxonomy" id="406432"/>
    <lineage>
        <taxon>Bacteria</taxon>
        <taxon>Bacillati</taxon>
        <taxon>Actinomycetota</taxon>
        <taxon>Actinomycetes</taxon>
        <taxon>Glycomycetales</taxon>
        <taxon>Glycomycetaceae</taxon>
        <taxon>Stackebrandtia</taxon>
    </lineage>
</organism>
<reference evidence="1 2" key="1">
    <citation type="journal article" date="2013" name="Stand. Genomic Sci.">
        <title>Genomic Encyclopedia of Type Strains, Phase I: The one thousand microbial genomes (KMG-I) project.</title>
        <authorList>
            <person name="Kyrpides N.C."/>
            <person name="Woyke T."/>
            <person name="Eisen J.A."/>
            <person name="Garrity G."/>
            <person name="Lilburn T.G."/>
            <person name="Beck B.J."/>
            <person name="Whitman W.B."/>
            <person name="Hugenholtz P."/>
            <person name="Klenk H.P."/>
        </authorList>
    </citation>
    <scope>NUCLEOTIDE SEQUENCE [LARGE SCALE GENOMIC DNA]</scope>
    <source>
        <strain evidence="1 2">DSM 45044</strain>
    </source>
</reference>
<dbReference type="AlphaFoldDB" id="A0A562V5A3"/>
<gene>
    <name evidence="1" type="ORF">LX16_3818</name>
</gene>
<comment type="caution">
    <text evidence="1">The sequence shown here is derived from an EMBL/GenBank/DDBJ whole genome shotgun (WGS) entry which is preliminary data.</text>
</comment>
<accession>A0A562V5A3</accession>
<keyword evidence="2" id="KW-1185">Reference proteome</keyword>
<dbReference type="RefSeq" id="WP_147140637.1">
    <property type="nucleotide sequence ID" value="NZ_BAABIJ010000002.1"/>
</dbReference>